<dbReference type="RefSeq" id="WP_228461573.1">
    <property type="nucleotide sequence ID" value="NZ_BJOV01000005.1"/>
</dbReference>
<keyword evidence="4" id="KW-1185">Reference proteome</keyword>
<dbReference type="SMART" id="SM00044">
    <property type="entry name" value="CYCc"/>
    <property type="match status" value="1"/>
</dbReference>
<dbReference type="InterPro" id="IPR029787">
    <property type="entry name" value="Nucleotide_cyclase"/>
</dbReference>
<dbReference type="Proteomes" id="UP000444960">
    <property type="component" value="Unassembled WGS sequence"/>
</dbReference>
<evidence type="ECO:0000256" key="1">
    <source>
        <dbReference type="ARBA" id="ARBA00005381"/>
    </source>
</evidence>
<comment type="similarity">
    <text evidence="1">Belongs to the adenylyl cyclase class-3 family.</text>
</comment>
<reference evidence="4" key="1">
    <citation type="submission" date="2019-06" db="EMBL/GenBank/DDBJ databases">
        <title>Gordonia isolated from sludge of a wastewater treatment plant.</title>
        <authorList>
            <person name="Tamura T."/>
            <person name="Aoyama K."/>
            <person name="Kang Y."/>
            <person name="Saito S."/>
            <person name="Akiyama N."/>
            <person name="Yazawa K."/>
            <person name="Gonoi T."/>
            <person name="Mikami Y."/>
        </authorList>
    </citation>
    <scope>NUCLEOTIDE SEQUENCE [LARGE SCALE GENOMIC DNA]</scope>
    <source>
        <strain evidence="4">NBRC 107696</strain>
    </source>
</reference>
<dbReference type="Pfam" id="PF16701">
    <property type="entry name" value="Ad_Cy_reg"/>
    <property type="match status" value="1"/>
</dbReference>
<dbReference type="GO" id="GO:0035556">
    <property type="term" value="P:intracellular signal transduction"/>
    <property type="evidence" value="ECO:0007669"/>
    <property type="project" value="InterPro"/>
</dbReference>
<dbReference type="PROSITE" id="PS50125">
    <property type="entry name" value="GUANYLATE_CYCLASE_2"/>
    <property type="match status" value="1"/>
</dbReference>
<evidence type="ECO:0000313" key="3">
    <source>
        <dbReference type="EMBL" id="GEE03030.1"/>
    </source>
</evidence>
<dbReference type="EMBL" id="BJOV01000005">
    <property type="protein sequence ID" value="GEE03030.1"/>
    <property type="molecule type" value="Genomic_DNA"/>
</dbReference>
<proteinExistence type="inferred from homology"/>
<dbReference type="Pfam" id="PF00211">
    <property type="entry name" value="Guanylate_cyc"/>
    <property type="match status" value="1"/>
</dbReference>
<dbReference type="CDD" id="cd07302">
    <property type="entry name" value="CHD"/>
    <property type="match status" value="1"/>
</dbReference>
<dbReference type="PANTHER" id="PTHR43081">
    <property type="entry name" value="ADENYLATE CYCLASE, TERMINAL-DIFFERENTIATION SPECIFIC-RELATED"/>
    <property type="match status" value="1"/>
</dbReference>
<accession>A0A7I9VDE3</accession>
<dbReference type="InterPro" id="IPR032026">
    <property type="entry name" value="Ad_Cy_reg"/>
</dbReference>
<dbReference type="PANTHER" id="PTHR43081:SF1">
    <property type="entry name" value="ADENYLATE CYCLASE, TERMINAL-DIFFERENTIATION SPECIFIC"/>
    <property type="match status" value="1"/>
</dbReference>
<feature type="domain" description="Guanylate cyclase" evidence="2">
    <location>
        <begin position="171"/>
        <end position="278"/>
    </location>
</feature>
<dbReference type="InterPro" id="IPR050697">
    <property type="entry name" value="Adenylyl/Guanylyl_Cyclase_3/4"/>
</dbReference>
<dbReference type="SUPFAM" id="SSF55073">
    <property type="entry name" value="Nucleotide cyclase"/>
    <property type="match status" value="1"/>
</dbReference>
<gene>
    <name evidence="3" type="ORF">nbrc107696_34760</name>
</gene>
<dbReference type="AlphaFoldDB" id="A0A7I9VDE3"/>
<organism evidence="3 4">
    <name type="scientific">Gordonia spumicola</name>
    <dbReference type="NCBI Taxonomy" id="589161"/>
    <lineage>
        <taxon>Bacteria</taxon>
        <taxon>Bacillati</taxon>
        <taxon>Actinomycetota</taxon>
        <taxon>Actinomycetes</taxon>
        <taxon>Mycobacteriales</taxon>
        <taxon>Gordoniaceae</taxon>
        <taxon>Gordonia</taxon>
    </lineage>
</organism>
<evidence type="ECO:0000259" key="2">
    <source>
        <dbReference type="PROSITE" id="PS50125"/>
    </source>
</evidence>
<evidence type="ECO:0000313" key="4">
    <source>
        <dbReference type="Proteomes" id="UP000444960"/>
    </source>
</evidence>
<comment type="caution">
    <text evidence="3">The sequence shown here is derived from an EMBL/GenBank/DDBJ whole genome shotgun (WGS) entry which is preliminary data.</text>
</comment>
<dbReference type="GO" id="GO:0009190">
    <property type="term" value="P:cyclic nucleotide biosynthetic process"/>
    <property type="evidence" value="ECO:0007669"/>
    <property type="project" value="InterPro"/>
</dbReference>
<dbReference type="GO" id="GO:0004016">
    <property type="term" value="F:adenylate cyclase activity"/>
    <property type="evidence" value="ECO:0007669"/>
    <property type="project" value="UniProtKB-ARBA"/>
</dbReference>
<dbReference type="InterPro" id="IPR001054">
    <property type="entry name" value="A/G_cyclase"/>
</dbReference>
<protein>
    <submittedName>
        <fullName evidence="3">Adenylate/guanylate cyclase domain-containing protein</fullName>
    </submittedName>
</protein>
<name>A0A7I9VDE3_9ACTN</name>
<dbReference type="Gene3D" id="3.30.70.1230">
    <property type="entry name" value="Nucleotide cyclase"/>
    <property type="match status" value="1"/>
</dbReference>
<sequence>MDTNHDVDLHDLASKVETFLLGGERTFSARDLAEHVGIDLEYGRAMWRAMGFPIEDDDAIVLTRRDATATKGAMHAVDLGMVTADEVLSFTRLTGQVFAQLAESEGEALMRIVLDGVARVGSDETLERLMGDALPLIEALHVYVWRRQLAAFITRTVAQYDRTGTTSADVTVGFADISGFTAHSRTVSPADLADLLELFESIATDAVGAHDGRVVKLIGDAVLFTAPTAASGVSIARDLLDAWPVDRPPVRAGIASGPVLRRLGDVFGLTVNIASRLTSLGGPGQIRIDEATRAGLPPDASYRVVEQSPQNVRGYDSLHSWTVEEDVS</sequence>